<evidence type="ECO:0000256" key="1">
    <source>
        <dbReference type="ARBA" id="ARBA00022723"/>
    </source>
</evidence>
<evidence type="ECO:0000256" key="5">
    <source>
        <dbReference type="SAM" id="MobiDB-lite"/>
    </source>
</evidence>
<dbReference type="EMBL" id="BPQB01000037">
    <property type="protein sequence ID" value="GJE94080.1"/>
    <property type="molecule type" value="Genomic_DNA"/>
</dbReference>
<dbReference type="OrthoDB" id="2734493at2759"/>
<evidence type="ECO:0000256" key="4">
    <source>
        <dbReference type="PROSITE-ProRule" id="PRU00134"/>
    </source>
</evidence>
<dbReference type="PROSITE" id="PS50865">
    <property type="entry name" value="ZF_MYND_2"/>
    <property type="match status" value="1"/>
</dbReference>
<feature type="domain" description="MYND-type" evidence="6">
    <location>
        <begin position="26"/>
        <end position="65"/>
    </location>
</feature>
<keyword evidence="1" id="KW-0479">Metal-binding</keyword>
<keyword evidence="3" id="KW-0862">Zinc</keyword>
<evidence type="ECO:0000256" key="2">
    <source>
        <dbReference type="ARBA" id="ARBA00022771"/>
    </source>
</evidence>
<gene>
    <name evidence="7" type="ORF">PsYK624_102480</name>
</gene>
<organism evidence="7 8">
    <name type="scientific">Phanerochaete sordida</name>
    <dbReference type="NCBI Taxonomy" id="48140"/>
    <lineage>
        <taxon>Eukaryota</taxon>
        <taxon>Fungi</taxon>
        <taxon>Dikarya</taxon>
        <taxon>Basidiomycota</taxon>
        <taxon>Agaricomycotina</taxon>
        <taxon>Agaricomycetes</taxon>
        <taxon>Polyporales</taxon>
        <taxon>Phanerochaetaceae</taxon>
        <taxon>Phanerochaete</taxon>
    </lineage>
</organism>
<dbReference type="InterPro" id="IPR002893">
    <property type="entry name" value="Znf_MYND"/>
</dbReference>
<dbReference type="Gene3D" id="6.10.140.2220">
    <property type="match status" value="1"/>
</dbReference>
<dbReference type="GO" id="GO:0008270">
    <property type="term" value="F:zinc ion binding"/>
    <property type="evidence" value="ECO:0007669"/>
    <property type="project" value="UniProtKB-KW"/>
</dbReference>
<evidence type="ECO:0000256" key="3">
    <source>
        <dbReference type="ARBA" id="ARBA00022833"/>
    </source>
</evidence>
<sequence>MPIFDSRMEIVLGDPKPERVCHYKDCPNNRKYKGLNVKQCGKCKWIRYCCRECQVADWPEHKAVCTTERMLDIGAWQNKYAWLFRWAARETLCYHPDMNLTSTHALLVEVLRTDRLVAPTARPFLVDSVHVLPHGTVEAHWGVPGQHAVYTAADRARGAMLQAQGALGLAQVIFRIPGPNGTSMLFFQCFELPEHEYAARRDLGRHQVYALTKKVVNGDLPEVVVRILLTPGDLAGPPPYQPNGFGGSTPVGPPKPKRKMKDRGQEIMHA</sequence>
<evidence type="ECO:0000313" key="7">
    <source>
        <dbReference type="EMBL" id="GJE94080.1"/>
    </source>
</evidence>
<dbReference type="Pfam" id="PF01753">
    <property type="entry name" value="zf-MYND"/>
    <property type="match status" value="1"/>
</dbReference>
<accession>A0A9P3GI46</accession>
<reference evidence="7 8" key="1">
    <citation type="submission" date="2021-08" db="EMBL/GenBank/DDBJ databases">
        <title>Draft Genome Sequence of Phanerochaete sordida strain YK-624.</title>
        <authorList>
            <person name="Mori T."/>
            <person name="Dohra H."/>
            <person name="Suzuki T."/>
            <person name="Kawagishi H."/>
            <person name="Hirai H."/>
        </authorList>
    </citation>
    <scope>NUCLEOTIDE SEQUENCE [LARGE SCALE GENOMIC DNA]</scope>
    <source>
        <strain evidence="7 8">YK-624</strain>
    </source>
</reference>
<proteinExistence type="predicted"/>
<evidence type="ECO:0000313" key="8">
    <source>
        <dbReference type="Proteomes" id="UP000703269"/>
    </source>
</evidence>
<dbReference type="Proteomes" id="UP000703269">
    <property type="component" value="Unassembled WGS sequence"/>
</dbReference>
<feature type="region of interest" description="Disordered" evidence="5">
    <location>
        <begin position="238"/>
        <end position="270"/>
    </location>
</feature>
<dbReference type="AlphaFoldDB" id="A0A9P3GI46"/>
<keyword evidence="8" id="KW-1185">Reference proteome</keyword>
<keyword evidence="2 4" id="KW-0863">Zinc-finger</keyword>
<name>A0A9P3GI46_9APHY</name>
<protein>
    <submittedName>
        <fullName evidence="7">Zinc finger MYND domain-containing protein</fullName>
    </submittedName>
</protein>
<comment type="caution">
    <text evidence="7">The sequence shown here is derived from an EMBL/GenBank/DDBJ whole genome shotgun (WGS) entry which is preliminary data.</text>
</comment>
<evidence type="ECO:0000259" key="6">
    <source>
        <dbReference type="PROSITE" id="PS50865"/>
    </source>
</evidence>
<dbReference type="SUPFAM" id="SSF144232">
    <property type="entry name" value="HIT/MYND zinc finger-like"/>
    <property type="match status" value="1"/>
</dbReference>